<evidence type="ECO:0000256" key="10">
    <source>
        <dbReference type="ARBA" id="ARBA00032441"/>
    </source>
</evidence>
<keyword evidence="5" id="KW-0819">tRNA processing</keyword>
<proteinExistence type="inferred from homology"/>
<evidence type="ECO:0000256" key="4">
    <source>
        <dbReference type="ARBA" id="ARBA00022490"/>
    </source>
</evidence>
<protein>
    <recommendedName>
        <fullName evidence="3">tRNA threonylcarbamoyladenosine biosynthesis protein TsaE</fullName>
    </recommendedName>
    <alternativeName>
        <fullName evidence="10">t(6)A37 threonylcarbamoyladenosine biosynthesis protein TsaE</fullName>
    </alternativeName>
</protein>
<dbReference type="InterPro" id="IPR003442">
    <property type="entry name" value="T6A_TsaE"/>
</dbReference>
<comment type="caution">
    <text evidence="11">The sequence shown here is derived from an EMBL/GenBank/DDBJ whole genome shotgun (WGS) entry which is preliminary data.</text>
</comment>
<accession>A0ABN1MCY2</accession>
<evidence type="ECO:0000256" key="9">
    <source>
        <dbReference type="ARBA" id="ARBA00022842"/>
    </source>
</evidence>
<evidence type="ECO:0000256" key="2">
    <source>
        <dbReference type="ARBA" id="ARBA00007599"/>
    </source>
</evidence>
<keyword evidence="6" id="KW-0479">Metal-binding</keyword>
<keyword evidence="8" id="KW-0067">ATP-binding</keyword>
<dbReference type="SUPFAM" id="SSF52540">
    <property type="entry name" value="P-loop containing nucleoside triphosphate hydrolases"/>
    <property type="match status" value="1"/>
</dbReference>
<dbReference type="InterPro" id="IPR027417">
    <property type="entry name" value="P-loop_NTPase"/>
</dbReference>
<keyword evidence="7" id="KW-0547">Nucleotide-binding</keyword>
<comment type="subcellular location">
    <subcellularLocation>
        <location evidence="1">Cytoplasm</location>
    </subcellularLocation>
</comment>
<comment type="similarity">
    <text evidence="2">Belongs to the TsaE family.</text>
</comment>
<evidence type="ECO:0000313" key="12">
    <source>
        <dbReference type="Proteomes" id="UP001500507"/>
    </source>
</evidence>
<organism evidence="11 12">
    <name type="scientific">Gangjinia marincola</name>
    <dbReference type="NCBI Taxonomy" id="578463"/>
    <lineage>
        <taxon>Bacteria</taxon>
        <taxon>Pseudomonadati</taxon>
        <taxon>Bacteroidota</taxon>
        <taxon>Flavobacteriia</taxon>
        <taxon>Flavobacteriales</taxon>
        <taxon>Flavobacteriaceae</taxon>
        <taxon>Gangjinia</taxon>
    </lineage>
</organism>
<keyword evidence="12" id="KW-1185">Reference proteome</keyword>
<sequence length="144" mass="16372">MKPLYSTTYTLNQLDQVADDVAQIICQHKSLTTTVLFRGDLGAGKTTLIKALCRKLGVTDRISSPTFSLVNEYKAANGLIYHFDFYRIEDETEAYDIGFEEYVATSHWKFIEWPDQIKGLLPATSIQLALSELSQDNREINLFI</sequence>
<dbReference type="Proteomes" id="UP001500507">
    <property type="component" value="Unassembled WGS sequence"/>
</dbReference>
<evidence type="ECO:0000256" key="6">
    <source>
        <dbReference type="ARBA" id="ARBA00022723"/>
    </source>
</evidence>
<evidence type="ECO:0000256" key="8">
    <source>
        <dbReference type="ARBA" id="ARBA00022840"/>
    </source>
</evidence>
<dbReference type="PANTHER" id="PTHR33540:SF2">
    <property type="entry name" value="TRNA THREONYLCARBAMOYLADENOSINE BIOSYNTHESIS PROTEIN TSAE"/>
    <property type="match status" value="1"/>
</dbReference>
<gene>
    <name evidence="11" type="primary">tsaE</name>
    <name evidence="11" type="ORF">GCM10009117_00990</name>
</gene>
<dbReference type="EMBL" id="BAAAFG010000001">
    <property type="protein sequence ID" value="GAA0870954.1"/>
    <property type="molecule type" value="Genomic_DNA"/>
</dbReference>
<dbReference type="Gene3D" id="3.40.50.300">
    <property type="entry name" value="P-loop containing nucleotide triphosphate hydrolases"/>
    <property type="match status" value="1"/>
</dbReference>
<dbReference type="RefSeq" id="WP_343762420.1">
    <property type="nucleotide sequence ID" value="NZ_BAAAFG010000001.1"/>
</dbReference>
<keyword evidence="4" id="KW-0963">Cytoplasm</keyword>
<evidence type="ECO:0000313" key="11">
    <source>
        <dbReference type="EMBL" id="GAA0870954.1"/>
    </source>
</evidence>
<name>A0ABN1MCY2_9FLAO</name>
<evidence type="ECO:0000256" key="3">
    <source>
        <dbReference type="ARBA" id="ARBA00019010"/>
    </source>
</evidence>
<evidence type="ECO:0000256" key="1">
    <source>
        <dbReference type="ARBA" id="ARBA00004496"/>
    </source>
</evidence>
<reference evidence="11 12" key="1">
    <citation type="journal article" date="2019" name="Int. J. Syst. Evol. Microbiol.">
        <title>The Global Catalogue of Microorganisms (GCM) 10K type strain sequencing project: providing services to taxonomists for standard genome sequencing and annotation.</title>
        <authorList>
            <consortium name="The Broad Institute Genomics Platform"/>
            <consortium name="The Broad Institute Genome Sequencing Center for Infectious Disease"/>
            <person name="Wu L."/>
            <person name="Ma J."/>
        </authorList>
    </citation>
    <scope>NUCLEOTIDE SEQUENCE [LARGE SCALE GENOMIC DNA]</scope>
    <source>
        <strain evidence="11 12">JCM 16082</strain>
    </source>
</reference>
<dbReference type="NCBIfam" id="TIGR00150">
    <property type="entry name" value="T6A_YjeE"/>
    <property type="match status" value="1"/>
</dbReference>
<evidence type="ECO:0000256" key="7">
    <source>
        <dbReference type="ARBA" id="ARBA00022741"/>
    </source>
</evidence>
<dbReference type="Pfam" id="PF02367">
    <property type="entry name" value="TsaE"/>
    <property type="match status" value="1"/>
</dbReference>
<evidence type="ECO:0000256" key="5">
    <source>
        <dbReference type="ARBA" id="ARBA00022694"/>
    </source>
</evidence>
<dbReference type="PANTHER" id="PTHR33540">
    <property type="entry name" value="TRNA THREONYLCARBAMOYLADENOSINE BIOSYNTHESIS PROTEIN TSAE"/>
    <property type="match status" value="1"/>
</dbReference>
<keyword evidence="9" id="KW-0460">Magnesium</keyword>